<proteinExistence type="predicted"/>
<feature type="signal peptide" evidence="1">
    <location>
        <begin position="1"/>
        <end position="26"/>
    </location>
</feature>
<dbReference type="CDD" id="cd11524">
    <property type="entry name" value="SYLF"/>
    <property type="match status" value="1"/>
</dbReference>
<evidence type="ECO:0000313" key="4">
    <source>
        <dbReference type="Proteomes" id="UP001620339"/>
    </source>
</evidence>
<feature type="domain" description="Ysc84 actin-binding" evidence="2">
    <location>
        <begin position="105"/>
        <end position="228"/>
    </location>
</feature>
<gene>
    <name evidence="3" type="ORF">ISP25_11725</name>
</gene>
<dbReference type="PANTHER" id="PTHR15629">
    <property type="entry name" value="SH3YL1 PROTEIN"/>
    <property type="match status" value="1"/>
</dbReference>
<sequence>MFKKTSLYRFMLPVAALLLPAMAVHADDDTPQMRAQAAVRVLNEIEQAPDKSIPSDLLRDAKAIAVIPDVLKVGFVFGGRRGEGLVSVKSPDGTWSNPSFISFGGGSVGFQIGVSSTDVILVFRTQRGVDSIVNGKFTIGADASAAAGPVGRTASAATDQQLKAEIYSYSRARGLFAGVALDGSVLKIDQDANAAVYGAGITPRRIFEGGVSNVSPDVVKFRDTLEEYTSR</sequence>
<dbReference type="InterPro" id="IPR007461">
    <property type="entry name" value="Ysc84_actin-binding"/>
</dbReference>
<comment type="caution">
    <text evidence="3">The sequence shown here is derived from an EMBL/GenBank/DDBJ whole genome shotgun (WGS) entry which is preliminary data.</text>
</comment>
<dbReference type="InterPro" id="IPR051702">
    <property type="entry name" value="SH3_domain_YSC84-like"/>
</dbReference>
<keyword evidence="1" id="KW-0732">Signal</keyword>
<organism evidence="3 4">
    <name type="scientific">Rhodanobacter hydrolyticus</name>
    <dbReference type="NCBI Taxonomy" id="2250595"/>
    <lineage>
        <taxon>Bacteria</taxon>
        <taxon>Pseudomonadati</taxon>
        <taxon>Pseudomonadota</taxon>
        <taxon>Gammaproteobacteria</taxon>
        <taxon>Lysobacterales</taxon>
        <taxon>Rhodanobacteraceae</taxon>
        <taxon>Rhodanobacter</taxon>
    </lineage>
</organism>
<evidence type="ECO:0000256" key="1">
    <source>
        <dbReference type="SAM" id="SignalP"/>
    </source>
</evidence>
<accession>A0ABW8J9H6</accession>
<name>A0ABW8J9H6_9GAMM</name>
<keyword evidence="4" id="KW-1185">Reference proteome</keyword>
<dbReference type="PANTHER" id="PTHR15629:SF2">
    <property type="entry name" value="SH3 DOMAIN-CONTAINING YSC84-LIKE PROTEIN 1"/>
    <property type="match status" value="1"/>
</dbReference>
<dbReference type="RefSeq" id="WP_192155595.1">
    <property type="nucleotide sequence ID" value="NZ_JADIKK010000008.1"/>
</dbReference>
<protein>
    <submittedName>
        <fullName evidence="3">Lipid-binding SYLF domain-containing protein</fullName>
    </submittedName>
</protein>
<reference evidence="3 4" key="1">
    <citation type="submission" date="2020-10" db="EMBL/GenBank/DDBJ databases">
        <title>Phylogeny of dyella-like bacteria.</title>
        <authorList>
            <person name="Fu J."/>
        </authorList>
    </citation>
    <scope>NUCLEOTIDE SEQUENCE [LARGE SCALE GENOMIC DNA]</scope>
    <source>
        <strain evidence="3 4">KACC 19113</strain>
    </source>
</reference>
<feature type="chain" id="PRO_5045577712" evidence="1">
    <location>
        <begin position="27"/>
        <end position="231"/>
    </location>
</feature>
<dbReference type="Pfam" id="PF04366">
    <property type="entry name" value="Ysc84"/>
    <property type="match status" value="1"/>
</dbReference>
<dbReference type="EMBL" id="JADIKK010000008">
    <property type="protein sequence ID" value="MFK2877739.1"/>
    <property type="molecule type" value="Genomic_DNA"/>
</dbReference>
<evidence type="ECO:0000313" key="3">
    <source>
        <dbReference type="EMBL" id="MFK2877739.1"/>
    </source>
</evidence>
<dbReference type="Proteomes" id="UP001620339">
    <property type="component" value="Unassembled WGS sequence"/>
</dbReference>
<evidence type="ECO:0000259" key="2">
    <source>
        <dbReference type="Pfam" id="PF04366"/>
    </source>
</evidence>